<evidence type="ECO:0000256" key="1">
    <source>
        <dbReference type="ARBA" id="ARBA00022603"/>
    </source>
</evidence>
<dbReference type="PANTHER" id="PTHR11746">
    <property type="entry name" value="O-METHYLTRANSFERASE"/>
    <property type="match status" value="1"/>
</dbReference>
<evidence type="ECO:0000313" key="7">
    <source>
        <dbReference type="EMBL" id="CAD6257102.1"/>
    </source>
</evidence>
<dbReference type="InterPro" id="IPR036388">
    <property type="entry name" value="WH-like_DNA-bd_sf"/>
</dbReference>
<gene>
    <name evidence="7" type="ORF">NCGR_LOCUS40592</name>
</gene>
<feature type="active site" description="Proton acceptor" evidence="4">
    <location>
        <position position="285"/>
    </location>
</feature>
<dbReference type="PROSITE" id="PS51683">
    <property type="entry name" value="SAM_OMT_II"/>
    <property type="match status" value="1"/>
</dbReference>
<evidence type="ECO:0000313" key="8">
    <source>
        <dbReference type="Proteomes" id="UP000604825"/>
    </source>
</evidence>
<dbReference type="InterPro" id="IPR012967">
    <property type="entry name" value="COMT_dimerisation"/>
</dbReference>
<dbReference type="Proteomes" id="UP000604825">
    <property type="component" value="Unassembled WGS sequence"/>
</dbReference>
<evidence type="ECO:0000256" key="4">
    <source>
        <dbReference type="PIRSR" id="PIRSR005739-1"/>
    </source>
</evidence>
<reference evidence="7" key="1">
    <citation type="submission" date="2020-10" db="EMBL/GenBank/DDBJ databases">
        <authorList>
            <person name="Han B."/>
            <person name="Lu T."/>
            <person name="Zhao Q."/>
            <person name="Huang X."/>
            <person name="Zhao Y."/>
        </authorList>
    </citation>
    <scope>NUCLEOTIDE SEQUENCE</scope>
</reference>
<dbReference type="GO" id="GO:0008171">
    <property type="term" value="F:O-methyltransferase activity"/>
    <property type="evidence" value="ECO:0007669"/>
    <property type="project" value="InterPro"/>
</dbReference>
<dbReference type="SUPFAM" id="SSF53335">
    <property type="entry name" value="S-adenosyl-L-methionine-dependent methyltransferases"/>
    <property type="match status" value="1"/>
</dbReference>
<feature type="domain" description="O-methyltransferase dimerisation" evidence="6">
    <location>
        <begin position="18"/>
        <end position="118"/>
    </location>
</feature>
<keyword evidence="1" id="KW-0489">Methyltransferase</keyword>
<evidence type="ECO:0000256" key="2">
    <source>
        <dbReference type="ARBA" id="ARBA00022679"/>
    </source>
</evidence>
<dbReference type="InterPro" id="IPR001077">
    <property type="entry name" value="COMT_C"/>
</dbReference>
<dbReference type="GO" id="GO:0046983">
    <property type="term" value="F:protein dimerization activity"/>
    <property type="evidence" value="ECO:0007669"/>
    <property type="project" value="InterPro"/>
</dbReference>
<dbReference type="PIRSF" id="PIRSF005739">
    <property type="entry name" value="O-mtase"/>
    <property type="match status" value="1"/>
</dbReference>
<dbReference type="InterPro" id="IPR036390">
    <property type="entry name" value="WH_DNA-bd_sf"/>
</dbReference>
<keyword evidence="2" id="KW-0808">Transferase</keyword>
<dbReference type="Pfam" id="PF00891">
    <property type="entry name" value="Methyltransf_2"/>
    <property type="match status" value="1"/>
</dbReference>
<dbReference type="InterPro" id="IPR016461">
    <property type="entry name" value="COMT-like"/>
</dbReference>
<comment type="caution">
    <text evidence="7">The sequence shown here is derived from an EMBL/GenBank/DDBJ whole genome shotgun (WGS) entry which is preliminary data.</text>
</comment>
<protein>
    <submittedName>
        <fullName evidence="7">Uncharacterized protein</fullName>
    </submittedName>
</protein>
<dbReference type="Gene3D" id="3.40.50.150">
    <property type="entry name" value="Vaccinia Virus protein VP39"/>
    <property type="match status" value="1"/>
</dbReference>
<evidence type="ECO:0000259" key="5">
    <source>
        <dbReference type="Pfam" id="PF00891"/>
    </source>
</evidence>
<dbReference type="Gene3D" id="1.10.10.10">
    <property type="entry name" value="Winged helix-like DNA-binding domain superfamily/Winged helix DNA-binding domain"/>
    <property type="match status" value="1"/>
</dbReference>
<dbReference type="Pfam" id="PF08100">
    <property type="entry name" value="Dimerisation"/>
    <property type="match status" value="1"/>
</dbReference>
<evidence type="ECO:0000259" key="6">
    <source>
        <dbReference type="Pfam" id="PF08100"/>
    </source>
</evidence>
<feature type="domain" description="O-methyltransferase C-terminal" evidence="5">
    <location>
        <begin position="161"/>
        <end position="329"/>
    </location>
</feature>
<dbReference type="EMBL" id="CAJGYO010000010">
    <property type="protein sequence ID" value="CAD6257102.1"/>
    <property type="molecule type" value="Genomic_DNA"/>
</dbReference>
<dbReference type="OrthoDB" id="1606438at2759"/>
<keyword evidence="3" id="KW-0949">S-adenosyl-L-methionine</keyword>
<organism evidence="7 8">
    <name type="scientific">Miscanthus lutarioriparius</name>
    <dbReference type="NCBI Taxonomy" id="422564"/>
    <lineage>
        <taxon>Eukaryota</taxon>
        <taxon>Viridiplantae</taxon>
        <taxon>Streptophyta</taxon>
        <taxon>Embryophyta</taxon>
        <taxon>Tracheophyta</taxon>
        <taxon>Spermatophyta</taxon>
        <taxon>Magnoliopsida</taxon>
        <taxon>Liliopsida</taxon>
        <taxon>Poales</taxon>
        <taxon>Poaceae</taxon>
        <taxon>PACMAD clade</taxon>
        <taxon>Panicoideae</taxon>
        <taxon>Andropogonodae</taxon>
        <taxon>Andropogoneae</taxon>
        <taxon>Saccharinae</taxon>
        <taxon>Miscanthus</taxon>
    </lineage>
</organism>
<dbReference type="SUPFAM" id="SSF46785">
    <property type="entry name" value="Winged helix' DNA-binding domain"/>
    <property type="match status" value="1"/>
</dbReference>
<keyword evidence="8" id="KW-1185">Reference proteome</keyword>
<evidence type="ECO:0000256" key="3">
    <source>
        <dbReference type="ARBA" id="ARBA00022691"/>
    </source>
</evidence>
<accession>A0A811QFG1</accession>
<dbReference type="InterPro" id="IPR029063">
    <property type="entry name" value="SAM-dependent_MTases_sf"/>
</dbReference>
<dbReference type="GO" id="GO:0032259">
    <property type="term" value="P:methylation"/>
    <property type="evidence" value="ECO:0007669"/>
    <property type="project" value="UniProtKB-KW"/>
</dbReference>
<proteinExistence type="predicted"/>
<name>A0A811QFG1_9POAL</name>
<sequence>MDAMSSEDLNRAQLELFHHSLGFVKSMVLKCAVDLGIPNAIHLHGGCATLSEIIAGTGAHASKKPHVRRLMNLLTASGVFASSEAATPPPASAAASNGGEAAVVFQYQLTPMSRLLVDSNKLGSMAPLIRFLVNPLTVPTFFDMHAWLKADEQAADAGTSSTTFFEMVHGCSVYEMTRKDADHNALYNSAMVAASQITMEIILTEDAGRDIFGGLSSLVDVGGGHGAASVAIAAAFPHVKCSVLDLPHVVSQARADGGTAVEFIAGDMFDFIPKADAVLLKWVLHCWGDHNCVKALRKCKEAIPAGGGGAGGKVIIIDAVMGAGPASASNKGDTGLVRCPHDAH</sequence>
<dbReference type="AlphaFoldDB" id="A0A811QFG1"/>